<proteinExistence type="predicted"/>
<sequence>MDLGPVRCGSLPGGENCYAKRDLLPLPHSFTRVNHLNFAGEQICYATSEFILHINASFPLPPSMEKSEKSKFFSAASSKRLLHGNM</sequence>
<gene>
    <name evidence="1" type="ORF">Y1Q_0016283</name>
</gene>
<evidence type="ECO:0000313" key="1">
    <source>
        <dbReference type="EMBL" id="KYO19284.1"/>
    </source>
</evidence>
<dbReference type="EMBL" id="AKHW03006640">
    <property type="protein sequence ID" value="KYO19284.1"/>
    <property type="molecule type" value="Genomic_DNA"/>
</dbReference>
<keyword evidence="2" id="KW-1185">Reference proteome</keyword>
<name>A0A151M438_ALLMI</name>
<dbReference type="Proteomes" id="UP000050525">
    <property type="component" value="Unassembled WGS sequence"/>
</dbReference>
<organism evidence="1 2">
    <name type="scientific">Alligator mississippiensis</name>
    <name type="common">American alligator</name>
    <dbReference type="NCBI Taxonomy" id="8496"/>
    <lineage>
        <taxon>Eukaryota</taxon>
        <taxon>Metazoa</taxon>
        <taxon>Chordata</taxon>
        <taxon>Craniata</taxon>
        <taxon>Vertebrata</taxon>
        <taxon>Euteleostomi</taxon>
        <taxon>Archelosauria</taxon>
        <taxon>Archosauria</taxon>
        <taxon>Crocodylia</taxon>
        <taxon>Alligatoridae</taxon>
        <taxon>Alligatorinae</taxon>
        <taxon>Alligator</taxon>
    </lineage>
</organism>
<comment type="caution">
    <text evidence="1">The sequence shown here is derived from an EMBL/GenBank/DDBJ whole genome shotgun (WGS) entry which is preliminary data.</text>
</comment>
<protein>
    <submittedName>
        <fullName evidence="1">Uncharacterized protein</fullName>
    </submittedName>
</protein>
<reference evidence="1 2" key="1">
    <citation type="journal article" date="2012" name="Genome Biol.">
        <title>Sequencing three crocodilian genomes to illuminate the evolution of archosaurs and amniotes.</title>
        <authorList>
            <person name="St John J.A."/>
            <person name="Braun E.L."/>
            <person name="Isberg S.R."/>
            <person name="Miles L.G."/>
            <person name="Chong A.Y."/>
            <person name="Gongora J."/>
            <person name="Dalzell P."/>
            <person name="Moran C."/>
            <person name="Bed'hom B."/>
            <person name="Abzhanov A."/>
            <person name="Burgess S.C."/>
            <person name="Cooksey A.M."/>
            <person name="Castoe T.A."/>
            <person name="Crawford N.G."/>
            <person name="Densmore L.D."/>
            <person name="Drew J.C."/>
            <person name="Edwards S.V."/>
            <person name="Faircloth B.C."/>
            <person name="Fujita M.K."/>
            <person name="Greenwold M.J."/>
            <person name="Hoffmann F.G."/>
            <person name="Howard J.M."/>
            <person name="Iguchi T."/>
            <person name="Janes D.E."/>
            <person name="Khan S.Y."/>
            <person name="Kohno S."/>
            <person name="de Koning A.J."/>
            <person name="Lance S.L."/>
            <person name="McCarthy F.M."/>
            <person name="McCormack J.E."/>
            <person name="Merchant M.E."/>
            <person name="Peterson D.G."/>
            <person name="Pollock D.D."/>
            <person name="Pourmand N."/>
            <person name="Raney B.J."/>
            <person name="Roessler K.A."/>
            <person name="Sanford J.R."/>
            <person name="Sawyer R.H."/>
            <person name="Schmidt C.J."/>
            <person name="Triplett E.W."/>
            <person name="Tuberville T.D."/>
            <person name="Venegas-Anaya M."/>
            <person name="Howard J.T."/>
            <person name="Jarvis E.D."/>
            <person name="Guillette L.J.Jr."/>
            <person name="Glenn T.C."/>
            <person name="Green R.E."/>
            <person name="Ray D.A."/>
        </authorList>
    </citation>
    <scope>NUCLEOTIDE SEQUENCE [LARGE SCALE GENOMIC DNA]</scope>
    <source>
        <strain evidence="1">KSC_2009_1</strain>
    </source>
</reference>
<accession>A0A151M438</accession>
<evidence type="ECO:0000313" key="2">
    <source>
        <dbReference type="Proteomes" id="UP000050525"/>
    </source>
</evidence>
<dbReference type="AlphaFoldDB" id="A0A151M438"/>